<organism evidence="4 5">
    <name type="scientific">Luteitalea pratensis</name>
    <dbReference type="NCBI Taxonomy" id="1855912"/>
    <lineage>
        <taxon>Bacteria</taxon>
        <taxon>Pseudomonadati</taxon>
        <taxon>Acidobacteriota</taxon>
        <taxon>Vicinamibacteria</taxon>
        <taxon>Vicinamibacterales</taxon>
        <taxon>Vicinamibacteraceae</taxon>
        <taxon>Luteitalea</taxon>
    </lineage>
</organism>
<protein>
    <submittedName>
        <fullName evidence="4">2-octaprenyl-6-methoxyphenyl hydroxylase</fullName>
    </submittedName>
</protein>
<dbReference type="Pfam" id="PF13450">
    <property type="entry name" value="NAD_binding_8"/>
    <property type="match status" value="1"/>
</dbReference>
<feature type="transmembrane region" description="Helical" evidence="3">
    <location>
        <begin position="12"/>
        <end position="29"/>
    </location>
</feature>
<proteinExistence type="predicted"/>
<keyword evidence="3" id="KW-0812">Transmembrane</keyword>
<dbReference type="InterPro" id="IPR036188">
    <property type="entry name" value="FAD/NAD-bd_sf"/>
</dbReference>
<dbReference type="Pfam" id="PF04820">
    <property type="entry name" value="Trp_halogenase"/>
    <property type="match status" value="1"/>
</dbReference>
<dbReference type="AlphaFoldDB" id="A0A143PKM2"/>
<keyword evidence="3" id="KW-1133">Transmembrane helix</keyword>
<keyword evidence="5" id="KW-1185">Reference proteome</keyword>
<sequence>MTLLRSRRIDTDVAIVGSGFAGSLLALVLRQRGMRVALLERGRHPRFAIGESSTPLAGLLIEELADRYDLPRLRPFSKWGTWQAAHPDVACGRKRGFSFFQHDTGLPFADDHTHARQLLVAASPNDTIADTHWYRPDFDHWLVREAEAAGVCYLDETSLDVPVFDQGHPVIEGTRRGASVRIDAAFLVDASGPRGFLWSRLGLGDTPMGWLPPTQALYAHFEDVERWDALVPSDSTPPYPVDDAALHHVLPGAWVWVLRFSNGVTSAGVAAIDAVARQYGLNEGADAWTRLLADYPSLQAQFTAARPIRPFVHAPRIAHRTALVAGRDWALLPSAAGVIDPLLSTGFPLTLLGIGRLARVLEDTSPGSAREAALARYAQDTADELEATERLVAALYTNMSDFPLFKRLTALYFAAASYAETVRRLGQPDRARGFLLHADPVFGPALRAISGRALALTVGGARHDARQRLLDDIAAAIAPFDVAGLGDTTRRDWYPVLESDLHAAHERLGVSHAAIDALLARCGFGNATAHPPRVFAGQERA</sequence>
<keyword evidence="2" id="KW-0503">Monooxygenase</keyword>
<dbReference type="EMBL" id="CP015136">
    <property type="protein sequence ID" value="AMY09132.1"/>
    <property type="molecule type" value="Genomic_DNA"/>
</dbReference>
<dbReference type="Gene3D" id="3.50.50.60">
    <property type="entry name" value="FAD/NAD(P)-binding domain"/>
    <property type="match status" value="1"/>
</dbReference>
<keyword evidence="1" id="KW-0560">Oxidoreductase</keyword>
<dbReference type="OrthoDB" id="9806565at2"/>
<evidence type="ECO:0000313" key="4">
    <source>
        <dbReference type="EMBL" id="AMY09132.1"/>
    </source>
</evidence>
<dbReference type="InterPro" id="IPR006905">
    <property type="entry name" value="Flavin_halogenase"/>
</dbReference>
<evidence type="ECO:0000256" key="2">
    <source>
        <dbReference type="ARBA" id="ARBA00023033"/>
    </source>
</evidence>
<name>A0A143PKM2_LUTPR</name>
<evidence type="ECO:0000256" key="3">
    <source>
        <dbReference type="SAM" id="Phobius"/>
    </source>
</evidence>
<dbReference type="GO" id="GO:0071949">
    <property type="term" value="F:FAD binding"/>
    <property type="evidence" value="ECO:0007669"/>
    <property type="project" value="InterPro"/>
</dbReference>
<dbReference type="KEGG" id="abac:LuPra_02345"/>
<dbReference type="RefSeq" id="WP_157899036.1">
    <property type="nucleotide sequence ID" value="NZ_CP015136.1"/>
</dbReference>
<evidence type="ECO:0000256" key="1">
    <source>
        <dbReference type="ARBA" id="ARBA00023002"/>
    </source>
</evidence>
<keyword evidence="3" id="KW-0472">Membrane</keyword>
<dbReference type="PANTHER" id="PTHR43747:SF5">
    <property type="entry name" value="FAD-BINDING DOMAIN-CONTAINING PROTEIN"/>
    <property type="match status" value="1"/>
</dbReference>
<dbReference type="Proteomes" id="UP000076079">
    <property type="component" value="Chromosome"/>
</dbReference>
<evidence type="ECO:0000313" key="5">
    <source>
        <dbReference type="Proteomes" id="UP000076079"/>
    </source>
</evidence>
<gene>
    <name evidence="4" type="ORF">LuPra_02345</name>
</gene>
<reference evidence="5" key="2">
    <citation type="submission" date="2016-04" db="EMBL/GenBank/DDBJ databases">
        <title>First Complete Genome Sequence of a Subdivision 6 Acidobacterium.</title>
        <authorList>
            <person name="Huang S."/>
            <person name="Vieira S."/>
            <person name="Bunk B."/>
            <person name="Riedel T."/>
            <person name="Sproeer C."/>
            <person name="Overmann J."/>
        </authorList>
    </citation>
    <scope>NUCLEOTIDE SEQUENCE [LARGE SCALE GENOMIC DNA]</scope>
    <source>
        <strain evidence="5">DSM 100886 HEG_-6_39</strain>
    </source>
</reference>
<dbReference type="PANTHER" id="PTHR43747">
    <property type="entry name" value="FAD-BINDING PROTEIN"/>
    <property type="match status" value="1"/>
</dbReference>
<dbReference type="InterPro" id="IPR050816">
    <property type="entry name" value="Flavin-dep_Halogenase_NPB"/>
</dbReference>
<accession>A0A143PKM2</accession>
<dbReference type="PATRIC" id="fig|1813736.3.peg.2460"/>
<dbReference type="GO" id="GO:0004497">
    <property type="term" value="F:monooxygenase activity"/>
    <property type="evidence" value="ECO:0007669"/>
    <property type="project" value="UniProtKB-KW"/>
</dbReference>
<dbReference type="STRING" id="1855912.LuPra_02345"/>
<reference evidence="4 5" key="1">
    <citation type="journal article" date="2016" name="Genome Announc.">
        <title>First Complete Genome Sequence of a Subdivision 6 Acidobacterium Strain.</title>
        <authorList>
            <person name="Huang S."/>
            <person name="Vieira S."/>
            <person name="Bunk B."/>
            <person name="Riedel T."/>
            <person name="Sproer C."/>
            <person name="Overmann J."/>
        </authorList>
    </citation>
    <scope>NUCLEOTIDE SEQUENCE [LARGE SCALE GENOMIC DNA]</scope>
    <source>
        <strain evidence="5">DSM 100886 HEG_-6_39</strain>
    </source>
</reference>
<dbReference type="SUPFAM" id="SSF51905">
    <property type="entry name" value="FAD/NAD(P)-binding domain"/>
    <property type="match status" value="1"/>
</dbReference>